<evidence type="ECO:0000256" key="1">
    <source>
        <dbReference type="SAM" id="MobiDB-lite"/>
    </source>
</evidence>
<sequence length="112" mass="12813">MSSGISRDSSDWSLLAEGVEEEEEEVPWVCAASEDTICKRGSKMSRNRTRKEQKKTEEQSNKSEPKKEEMKSTAKITRSKDENAEWKPSSTEKKKNATIVDQNKEERTSTLK</sequence>
<feature type="compositionally biased region" description="Basic residues" evidence="1">
    <location>
        <begin position="40"/>
        <end position="53"/>
    </location>
</feature>
<dbReference type="Proteomes" id="UP000324222">
    <property type="component" value="Unassembled WGS sequence"/>
</dbReference>
<accession>A0A5B7EZG8</accession>
<name>A0A5B7EZG8_PORTR</name>
<proteinExistence type="predicted"/>
<gene>
    <name evidence="2" type="ORF">E2C01_031214</name>
</gene>
<evidence type="ECO:0000313" key="2">
    <source>
        <dbReference type="EMBL" id="MPC37724.1"/>
    </source>
</evidence>
<dbReference type="EMBL" id="VSRR010003865">
    <property type="protein sequence ID" value="MPC37724.1"/>
    <property type="molecule type" value="Genomic_DNA"/>
</dbReference>
<protein>
    <submittedName>
        <fullName evidence="2">Uncharacterized protein</fullName>
    </submittedName>
</protein>
<feature type="region of interest" description="Disordered" evidence="1">
    <location>
        <begin position="1"/>
        <end position="112"/>
    </location>
</feature>
<organism evidence="2 3">
    <name type="scientific">Portunus trituberculatus</name>
    <name type="common">Swimming crab</name>
    <name type="synonym">Neptunus trituberculatus</name>
    <dbReference type="NCBI Taxonomy" id="210409"/>
    <lineage>
        <taxon>Eukaryota</taxon>
        <taxon>Metazoa</taxon>
        <taxon>Ecdysozoa</taxon>
        <taxon>Arthropoda</taxon>
        <taxon>Crustacea</taxon>
        <taxon>Multicrustacea</taxon>
        <taxon>Malacostraca</taxon>
        <taxon>Eumalacostraca</taxon>
        <taxon>Eucarida</taxon>
        <taxon>Decapoda</taxon>
        <taxon>Pleocyemata</taxon>
        <taxon>Brachyura</taxon>
        <taxon>Eubrachyura</taxon>
        <taxon>Portunoidea</taxon>
        <taxon>Portunidae</taxon>
        <taxon>Portuninae</taxon>
        <taxon>Portunus</taxon>
    </lineage>
</organism>
<feature type="compositionally biased region" description="Basic and acidic residues" evidence="1">
    <location>
        <begin position="54"/>
        <end position="95"/>
    </location>
</feature>
<feature type="compositionally biased region" description="Basic and acidic residues" evidence="1">
    <location>
        <begin position="102"/>
        <end position="112"/>
    </location>
</feature>
<dbReference type="AlphaFoldDB" id="A0A5B7EZG8"/>
<feature type="compositionally biased region" description="Low complexity" evidence="1">
    <location>
        <begin position="1"/>
        <end position="13"/>
    </location>
</feature>
<reference evidence="2 3" key="1">
    <citation type="submission" date="2019-05" db="EMBL/GenBank/DDBJ databases">
        <title>Another draft genome of Portunus trituberculatus and its Hox gene families provides insights of decapod evolution.</title>
        <authorList>
            <person name="Jeong J.-H."/>
            <person name="Song I."/>
            <person name="Kim S."/>
            <person name="Choi T."/>
            <person name="Kim D."/>
            <person name="Ryu S."/>
            <person name="Kim W."/>
        </authorList>
    </citation>
    <scope>NUCLEOTIDE SEQUENCE [LARGE SCALE GENOMIC DNA]</scope>
    <source>
        <tissue evidence="2">Muscle</tissue>
    </source>
</reference>
<evidence type="ECO:0000313" key="3">
    <source>
        <dbReference type="Proteomes" id="UP000324222"/>
    </source>
</evidence>
<comment type="caution">
    <text evidence="2">The sequence shown here is derived from an EMBL/GenBank/DDBJ whole genome shotgun (WGS) entry which is preliminary data.</text>
</comment>
<keyword evidence="3" id="KW-1185">Reference proteome</keyword>